<name>A0A4C1ZJE9_EUMVA</name>
<organism evidence="2 3">
    <name type="scientific">Eumeta variegata</name>
    <name type="common">Bagworm moth</name>
    <name type="synonym">Eumeta japonica</name>
    <dbReference type="NCBI Taxonomy" id="151549"/>
    <lineage>
        <taxon>Eukaryota</taxon>
        <taxon>Metazoa</taxon>
        <taxon>Ecdysozoa</taxon>
        <taxon>Arthropoda</taxon>
        <taxon>Hexapoda</taxon>
        <taxon>Insecta</taxon>
        <taxon>Pterygota</taxon>
        <taxon>Neoptera</taxon>
        <taxon>Endopterygota</taxon>
        <taxon>Lepidoptera</taxon>
        <taxon>Glossata</taxon>
        <taxon>Ditrysia</taxon>
        <taxon>Tineoidea</taxon>
        <taxon>Psychidae</taxon>
        <taxon>Oiketicinae</taxon>
        <taxon>Eumeta</taxon>
    </lineage>
</organism>
<gene>
    <name evidence="2" type="ORF">EVAR_62487_1</name>
</gene>
<sequence length="141" mass="15683">MLNLLLHYVNAQNDPGAPSLDQCSITTKFVKLMLDCYHTRRTTRHTRAQVKDLIRNGSHLNKASPRAAERRAASIAMTPKAARQLYKQPGGRASARPPLTPTAHGPASVRTRRGPRRRYQIRQQTKEHSTAAPAGGARDRL</sequence>
<accession>A0A4C1ZJE9</accession>
<dbReference type="Proteomes" id="UP000299102">
    <property type="component" value="Unassembled WGS sequence"/>
</dbReference>
<proteinExistence type="predicted"/>
<evidence type="ECO:0000313" key="2">
    <source>
        <dbReference type="EMBL" id="GBP87980.1"/>
    </source>
</evidence>
<keyword evidence="3" id="KW-1185">Reference proteome</keyword>
<evidence type="ECO:0000313" key="3">
    <source>
        <dbReference type="Proteomes" id="UP000299102"/>
    </source>
</evidence>
<dbReference type="EMBL" id="BGZK01001898">
    <property type="protein sequence ID" value="GBP87980.1"/>
    <property type="molecule type" value="Genomic_DNA"/>
</dbReference>
<feature type="compositionally biased region" description="Basic residues" evidence="1">
    <location>
        <begin position="110"/>
        <end position="120"/>
    </location>
</feature>
<evidence type="ECO:0000256" key="1">
    <source>
        <dbReference type="SAM" id="MobiDB-lite"/>
    </source>
</evidence>
<comment type="caution">
    <text evidence="2">The sequence shown here is derived from an EMBL/GenBank/DDBJ whole genome shotgun (WGS) entry which is preliminary data.</text>
</comment>
<feature type="region of interest" description="Disordered" evidence="1">
    <location>
        <begin position="80"/>
        <end position="141"/>
    </location>
</feature>
<protein>
    <submittedName>
        <fullName evidence="2">Uncharacterized protein</fullName>
    </submittedName>
</protein>
<dbReference type="AlphaFoldDB" id="A0A4C1ZJE9"/>
<reference evidence="2 3" key="1">
    <citation type="journal article" date="2019" name="Commun. Biol.">
        <title>The bagworm genome reveals a unique fibroin gene that provides high tensile strength.</title>
        <authorList>
            <person name="Kono N."/>
            <person name="Nakamura H."/>
            <person name="Ohtoshi R."/>
            <person name="Tomita M."/>
            <person name="Numata K."/>
            <person name="Arakawa K."/>
        </authorList>
    </citation>
    <scope>NUCLEOTIDE SEQUENCE [LARGE SCALE GENOMIC DNA]</scope>
</reference>